<name>A0A917Z2C0_9ALTE</name>
<dbReference type="RefSeq" id="WP_188697811.1">
    <property type="nucleotide sequence ID" value="NZ_BMLS01000006.1"/>
</dbReference>
<dbReference type="SUPFAM" id="SSF141868">
    <property type="entry name" value="EAL domain-like"/>
    <property type="match status" value="1"/>
</dbReference>
<dbReference type="PANTHER" id="PTHR33525:SF4">
    <property type="entry name" value="CYCLIC DI-GMP PHOSPHODIESTERASE CDGJ"/>
    <property type="match status" value="1"/>
</dbReference>
<dbReference type="PANTHER" id="PTHR33525">
    <property type="match status" value="1"/>
</dbReference>
<dbReference type="InterPro" id="IPR035919">
    <property type="entry name" value="EAL_sf"/>
</dbReference>
<sequence length="408" mass="47187">MKVYTARQAILNRRQQTVAYELFFRDGIENAFPRHVKPDVATSRLVLNQHLNIGFKHLCRNKMALINFSQQSLLDHLPALLPPRDIVIEVLEDVEPNDEIYQACRQLFHAGYRFALDDFVYHPDWERFLNFAKLIKIDIRRTSLDEVASILPTLRNRKGVRFLAEKIETHEEFEHAKELGFDFFQGYFFCVPEMVEHADIEAQHHMILAIYLEVLKPNFSYNKLALYFERDLSLSYKLLRFINSGLFEVREPISSIKQALIYLGEEQARKFICLIATAHLGGNNKPLELIRMSILRARFCELICNKVAPNLTDMAFLTGLFSLVDALLGQPMEQVLARLPLEEDVKQALLNKPGMLHSLQALVKAYESGDWLSTQKHSQELKITEETLPDLYSQAVKWSEDFEANTSA</sequence>
<dbReference type="InterPro" id="IPR014408">
    <property type="entry name" value="dGMP_Pdiesterase_EAL/HD-GYP"/>
</dbReference>
<dbReference type="Pfam" id="PF08668">
    <property type="entry name" value="HDOD"/>
    <property type="match status" value="1"/>
</dbReference>
<proteinExistence type="predicted"/>
<dbReference type="EMBL" id="BMLS01000006">
    <property type="protein sequence ID" value="GGO73257.1"/>
    <property type="molecule type" value="Genomic_DNA"/>
</dbReference>
<feature type="domain" description="EAL" evidence="1">
    <location>
        <begin position="1"/>
        <end position="206"/>
    </location>
</feature>
<reference evidence="3" key="2">
    <citation type="submission" date="2020-09" db="EMBL/GenBank/DDBJ databases">
        <authorList>
            <person name="Sun Q."/>
            <person name="Zhou Y."/>
        </authorList>
    </citation>
    <scope>NUCLEOTIDE SEQUENCE</scope>
    <source>
        <strain evidence="3">CGMCC 1.7086</strain>
    </source>
</reference>
<dbReference type="SUPFAM" id="SSF109604">
    <property type="entry name" value="HD-domain/PDEase-like"/>
    <property type="match status" value="1"/>
</dbReference>
<comment type="caution">
    <text evidence="3">The sequence shown here is derived from an EMBL/GenBank/DDBJ whole genome shotgun (WGS) entry which is preliminary data.</text>
</comment>
<dbReference type="Proteomes" id="UP000606935">
    <property type="component" value="Unassembled WGS sequence"/>
</dbReference>
<accession>A0A917Z2C0</accession>
<dbReference type="AlphaFoldDB" id="A0A917Z2C0"/>
<dbReference type="Gene3D" id="1.10.3210.10">
    <property type="entry name" value="Hypothetical protein af1432"/>
    <property type="match status" value="1"/>
</dbReference>
<keyword evidence="4" id="KW-1185">Reference proteome</keyword>
<gene>
    <name evidence="3" type="ORF">GCM10010982_33370</name>
</gene>
<dbReference type="PROSITE" id="PS50883">
    <property type="entry name" value="EAL"/>
    <property type="match status" value="1"/>
</dbReference>
<reference evidence="3" key="1">
    <citation type="journal article" date="2014" name="Int. J. Syst. Evol. Microbiol.">
        <title>Complete genome sequence of Corynebacterium casei LMG S-19264T (=DSM 44701T), isolated from a smear-ripened cheese.</title>
        <authorList>
            <consortium name="US DOE Joint Genome Institute (JGI-PGF)"/>
            <person name="Walter F."/>
            <person name="Albersmeier A."/>
            <person name="Kalinowski J."/>
            <person name="Ruckert C."/>
        </authorList>
    </citation>
    <scope>NUCLEOTIDE SEQUENCE</scope>
    <source>
        <strain evidence="3">CGMCC 1.7086</strain>
    </source>
</reference>
<dbReference type="PIRSF" id="PIRSF003180">
    <property type="entry name" value="DiGMPpdiest_YuxH"/>
    <property type="match status" value="1"/>
</dbReference>
<evidence type="ECO:0000259" key="1">
    <source>
        <dbReference type="PROSITE" id="PS50883"/>
    </source>
</evidence>
<evidence type="ECO:0000259" key="2">
    <source>
        <dbReference type="PROSITE" id="PS51833"/>
    </source>
</evidence>
<dbReference type="Gene3D" id="3.20.20.450">
    <property type="entry name" value="EAL domain"/>
    <property type="match status" value="1"/>
</dbReference>
<feature type="domain" description="HDOD" evidence="2">
    <location>
        <begin position="200"/>
        <end position="387"/>
    </location>
</feature>
<dbReference type="SMART" id="SM00052">
    <property type="entry name" value="EAL"/>
    <property type="match status" value="1"/>
</dbReference>
<protein>
    <submittedName>
        <fullName evidence="3">Diguanylate cyclase</fullName>
    </submittedName>
</protein>
<organism evidence="3 4">
    <name type="scientific">Bowmanella pacifica</name>
    <dbReference type="NCBI Taxonomy" id="502051"/>
    <lineage>
        <taxon>Bacteria</taxon>
        <taxon>Pseudomonadati</taxon>
        <taxon>Pseudomonadota</taxon>
        <taxon>Gammaproteobacteria</taxon>
        <taxon>Alteromonadales</taxon>
        <taxon>Alteromonadaceae</taxon>
        <taxon>Bowmanella</taxon>
    </lineage>
</organism>
<dbReference type="PROSITE" id="PS51833">
    <property type="entry name" value="HDOD"/>
    <property type="match status" value="1"/>
</dbReference>
<dbReference type="InterPro" id="IPR052340">
    <property type="entry name" value="RNase_Y/CdgJ"/>
</dbReference>
<dbReference type="Pfam" id="PF00563">
    <property type="entry name" value="EAL"/>
    <property type="match status" value="1"/>
</dbReference>
<evidence type="ECO:0000313" key="4">
    <source>
        <dbReference type="Proteomes" id="UP000606935"/>
    </source>
</evidence>
<dbReference type="InterPro" id="IPR001633">
    <property type="entry name" value="EAL_dom"/>
</dbReference>
<evidence type="ECO:0000313" key="3">
    <source>
        <dbReference type="EMBL" id="GGO73257.1"/>
    </source>
</evidence>
<dbReference type="InterPro" id="IPR013976">
    <property type="entry name" value="HDOD"/>
</dbReference>